<dbReference type="PANTHER" id="PTHR11587:SF2">
    <property type="entry name" value="ARGININOSUCCINATE SYNTHASE"/>
    <property type="match status" value="1"/>
</dbReference>
<dbReference type="Pfam" id="PF00764">
    <property type="entry name" value="Arginosuc_synth"/>
    <property type="match status" value="1"/>
</dbReference>
<accession>A0A7C2ZS98</accession>
<dbReference type="Gene3D" id="3.90.1260.10">
    <property type="entry name" value="Argininosuccinate synthetase, chain A, domain 2"/>
    <property type="match status" value="1"/>
</dbReference>
<dbReference type="HAMAP" id="MF_00005">
    <property type="entry name" value="Arg_succ_synth_type1"/>
    <property type="match status" value="1"/>
</dbReference>
<feature type="binding site" evidence="9">
    <location>
        <position position="116"/>
    </location>
    <ligand>
        <name>L-aspartate</name>
        <dbReference type="ChEBI" id="CHEBI:29991"/>
    </ligand>
</feature>
<sequence>MKVVLSYSGGLDTSAILVLLRKKYGAEVVTVVVDVGQEAELKGVEERAYALGASKHYTIDAKKEFVENYVFKAIKANALYEGKYPLGTALARPLIAKKVAEVAIKEGADAVAHGCTGKGNDQVRFDLTLKAHLKPDIKIIAPVRELKLTRMDSVKILAESGYDVPIIHKKYSIDENLWSRSIEGGILDNSYAEPPEDAFEWTVAPEKAPNEPLYMIIEFDRGIPTSINGNKMDPVEMIRTLNKIIGAHGFGRVDLIESRVIGLKSREVYEAPAALSLIEAHMDLERMVLTPKELRFKRTVDEMWTDLAYQGLWSDPMRIHLEKVIESMNRYVSGEVKIKVFKGSLRVVGRRSPYSLYAQELIDYNVGWYPSDEEARGFINIHGFYTLTALRVRGYNNDEEI</sequence>
<evidence type="ECO:0000259" key="11">
    <source>
        <dbReference type="Pfam" id="PF20979"/>
    </source>
</evidence>
<dbReference type="GO" id="GO:0005524">
    <property type="term" value="F:ATP binding"/>
    <property type="evidence" value="ECO:0007669"/>
    <property type="project" value="UniProtKB-UniRule"/>
</dbReference>
<keyword evidence="6 9" id="KW-0028">Amino-acid biosynthesis</keyword>
<feature type="domain" description="Arginosuccinate synthase C-terminal" evidence="11">
    <location>
        <begin position="171"/>
        <end position="385"/>
    </location>
</feature>
<feature type="binding site" evidence="9">
    <location>
        <position position="84"/>
    </location>
    <ligand>
        <name>L-citrulline</name>
        <dbReference type="ChEBI" id="CHEBI:57743"/>
    </ligand>
</feature>
<keyword evidence="4 9" id="KW-0055">Arginine biosynthesis</keyword>
<dbReference type="UniPathway" id="UPA00068">
    <property type="reaction ID" value="UER00113"/>
</dbReference>
<feature type="binding site" evidence="9">
    <location>
        <position position="257"/>
    </location>
    <ligand>
        <name>L-citrulline</name>
        <dbReference type="ChEBI" id="CHEBI:57743"/>
    </ligand>
</feature>
<feature type="binding site" evidence="9">
    <location>
        <position position="181"/>
    </location>
    <ligand>
        <name>L-citrulline</name>
        <dbReference type="ChEBI" id="CHEBI:57743"/>
    </ligand>
</feature>
<evidence type="ECO:0000256" key="8">
    <source>
        <dbReference type="ARBA" id="ARBA00022840"/>
    </source>
</evidence>
<dbReference type="PROSITE" id="PS00565">
    <property type="entry name" value="ARGININOSUCCIN_SYN_2"/>
    <property type="match status" value="1"/>
</dbReference>
<dbReference type="GO" id="GO:0000050">
    <property type="term" value="P:urea cycle"/>
    <property type="evidence" value="ECO:0007669"/>
    <property type="project" value="TreeGrafter"/>
</dbReference>
<dbReference type="EMBL" id="DSGT01000012">
    <property type="protein sequence ID" value="HEW53377.1"/>
    <property type="molecule type" value="Genomic_DNA"/>
</dbReference>
<feature type="binding site" evidence="9">
    <location>
        <position position="114"/>
    </location>
    <ligand>
        <name>ATP</name>
        <dbReference type="ChEBI" id="CHEBI:30616"/>
    </ligand>
</feature>
<dbReference type="GO" id="GO:0006526">
    <property type="term" value="P:L-arginine biosynthetic process"/>
    <property type="evidence" value="ECO:0007669"/>
    <property type="project" value="UniProtKB-UniRule"/>
</dbReference>
<dbReference type="InterPro" id="IPR023434">
    <property type="entry name" value="Arginosuc_synth_type_1_subfam"/>
</dbReference>
<feature type="binding site" evidence="9">
    <location>
        <position position="120"/>
    </location>
    <ligand>
        <name>L-aspartate</name>
        <dbReference type="ChEBI" id="CHEBI:29991"/>
    </ligand>
</feature>
<dbReference type="GO" id="GO:0005737">
    <property type="term" value="C:cytoplasm"/>
    <property type="evidence" value="ECO:0007669"/>
    <property type="project" value="UniProtKB-SubCell"/>
</dbReference>
<proteinExistence type="inferred from homology"/>
<dbReference type="SUPFAM" id="SSF52402">
    <property type="entry name" value="Adenine nucleotide alpha hydrolases-like"/>
    <property type="match status" value="1"/>
</dbReference>
<evidence type="ECO:0000259" key="10">
    <source>
        <dbReference type="Pfam" id="PF00764"/>
    </source>
</evidence>
<evidence type="ECO:0000256" key="6">
    <source>
        <dbReference type="ARBA" id="ARBA00022605"/>
    </source>
</evidence>
<feature type="binding site" evidence="9">
    <location>
        <position position="121"/>
    </location>
    <ligand>
        <name>L-aspartate</name>
        <dbReference type="ChEBI" id="CHEBI:29991"/>
    </ligand>
</feature>
<protein>
    <recommendedName>
        <fullName evidence="3 9">Argininosuccinate synthase</fullName>
        <ecNumber evidence="3 9">6.3.4.5</ecNumber>
    </recommendedName>
    <alternativeName>
        <fullName evidence="9">Citrulline--aspartate ligase</fullName>
    </alternativeName>
</protein>
<dbReference type="FunFam" id="3.90.1260.10:FF:000007">
    <property type="entry name" value="Argininosuccinate synthase"/>
    <property type="match status" value="1"/>
</dbReference>
<comment type="subcellular location">
    <subcellularLocation>
        <location evidence="9">Cytoplasm</location>
    </subcellularLocation>
</comment>
<comment type="similarity">
    <text evidence="9">Belongs to the argininosuccinate synthase family. Type 1 subfamily.</text>
</comment>
<dbReference type="FunFam" id="3.40.50.620:FF:000019">
    <property type="entry name" value="Argininosuccinate synthase"/>
    <property type="match status" value="1"/>
</dbReference>
<feature type="binding site" evidence="9">
    <location>
        <position position="124"/>
    </location>
    <ligand>
        <name>L-citrulline</name>
        <dbReference type="ChEBI" id="CHEBI:57743"/>
    </ligand>
</feature>
<feature type="binding site" evidence="9">
    <location>
        <position position="172"/>
    </location>
    <ligand>
        <name>L-citrulline</name>
        <dbReference type="ChEBI" id="CHEBI:57743"/>
    </ligand>
</feature>
<comment type="subunit">
    <text evidence="2 9">Homotetramer.</text>
</comment>
<keyword evidence="8 9" id="KW-0067">ATP-binding</keyword>
<evidence type="ECO:0000256" key="9">
    <source>
        <dbReference type="HAMAP-Rule" id="MF_00005"/>
    </source>
</evidence>
<keyword evidence="9" id="KW-0963">Cytoplasm</keyword>
<dbReference type="AlphaFoldDB" id="A0A7C2ZS98"/>
<evidence type="ECO:0000256" key="5">
    <source>
        <dbReference type="ARBA" id="ARBA00022598"/>
    </source>
</evidence>
<dbReference type="NCBIfam" id="TIGR00032">
    <property type="entry name" value="argG"/>
    <property type="match status" value="1"/>
</dbReference>
<evidence type="ECO:0000256" key="2">
    <source>
        <dbReference type="ARBA" id="ARBA00011881"/>
    </source>
</evidence>
<comment type="pathway">
    <text evidence="1 9">Amino-acid biosynthesis; L-arginine biosynthesis; L-arginine from L-ornithine and carbamoyl phosphate: step 2/3.</text>
</comment>
<evidence type="ECO:0000256" key="7">
    <source>
        <dbReference type="ARBA" id="ARBA00022741"/>
    </source>
</evidence>
<feature type="binding site" evidence="9">
    <location>
        <position position="120"/>
    </location>
    <ligand>
        <name>L-citrulline</name>
        <dbReference type="ChEBI" id="CHEBI:57743"/>
    </ligand>
</feature>
<comment type="caution">
    <text evidence="9">Lacks conserved residue(s) required for the propagation of feature annotation.</text>
</comment>
<evidence type="ECO:0000256" key="1">
    <source>
        <dbReference type="ARBA" id="ARBA00004967"/>
    </source>
</evidence>
<dbReference type="EC" id="6.3.4.5" evidence="3 9"/>
<evidence type="ECO:0000313" key="12">
    <source>
        <dbReference type="EMBL" id="HEW53377.1"/>
    </source>
</evidence>
<dbReference type="InterPro" id="IPR048267">
    <property type="entry name" value="Arginosuc_syn_N"/>
</dbReference>
<comment type="caution">
    <text evidence="12">The sequence shown here is derived from an EMBL/GenBank/DDBJ whole genome shotgun (WGS) entry which is preliminary data.</text>
</comment>
<dbReference type="InterPro" id="IPR014729">
    <property type="entry name" value="Rossmann-like_a/b/a_fold"/>
</dbReference>
<feature type="binding site" evidence="9">
    <location>
        <begin position="6"/>
        <end position="14"/>
    </location>
    <ligand>
        <name>ATP</name>
        <dbReference type="ChEBI" id="CHEBI:30616"/>
    </ligand>
</feature>
<dbReference type="GO" id="GO:0004055">
    <property type="term" value="F:argininosuccinate synthase activity"/>
    <property type="evidence" value="ECO:0007669"/>
    <property type="project" value="UniProtKB-UniRule"/>
</dbReference>
<dbReference type="CDD" id="cd01999">
    <property type="entry name" value="ASS"/>
    <property type="match status" value="1"/>
</dbReference>
<organism evidence="12">
    <name type="scientific">Ignisphaera aggregans</name>
    <dbReference type="NCBI Taxonomy" id="334771"/>
    <lineage>
        <taxon>Archaea</taxon>
        <taxon>Thermoproteota</taxon>
        <taxon>Thermoprotei</taxon>
        <taxon>Desulfurococcales</taxon>
        <taxon>Desulfurococcaceae</taxon>
        <taxon>Ignisphaera</taxon>
    </lineage>
</organism>
<dbReference type="PANTHER" id="PTHR11587">
    <property type="entry name" value="ARGININOSUCCINATE SYNTHASE"/>
    <property type="match status" value="1"/>
</dbReference>
<evidence type="ECO:0000256" key="4">
    <source>
        <dbReference type="ARBA" id="ARBA00022571"/>
    </source>
</evidence>
<name>A0A7C2ZS98_9CREN</name>
<keyword evidence="7 9" id="KW-0547">Nucleotide-binding</keyword>
<reference evidence="12" key="1">
    <citation type="journal article" date="2020" name="mSystems">
        <title>Genome- and Community-Level Interaction Insights into Carbon Utilization and Element Cycling Functions of Hydrothermarchaeota in Hydrothermal Sediment.</title>
        <authorList>
            <person name="Zhou Z."/>
            <person name="Liu Y."/>
            <person name="Xu W."/>
            <person name="Pan J."/>
            <person name="Luo Z.H."/>
            <person name="Li M."/>
        </authorList>
    </citation>
    <scope>NUCLEOTIDE SEQUENCE [LARGE SCALE GENOMIC DNA]</scope>
    <source>
        <strain evidence="12">SpSt-16</strain>
    </source>
</reference>
<feature type="binding site" evidence="9">
    <location>
        <position position="269"/>
    </location>
    <ligand>
        <name>L-citrulline</name>
        <dbReference type="ChEBI" id="CHEBI:57743"/>
    </ligand>
</feature>
<dbReference type="Pfam" id="PF20979">
    <property type="entry name" value="Arginosuc_syn_C"/>
    <property type="match status" value="1"/>
</dbReference>
<dbReference type="GO" id="GO:0000053">
    <property type="term" value="P:argininosuccinate metabolic process"/>
    <property type="evidence" value="ECO:0007669"/>
    <property type="project" value="TreeGrafter"/>
</dbReference>
<dbReference type="InterPro" id="IPR001518">
    <property type="entry name" value="Arginosuc_synth"/>
</dbReference>
<dbReference type="InterPro" id="IPR024074">
    <property type="entry name" value="AS_cat/multimer_dom_body"/>
</dbReference>
<gene>
    <name evidence="9" type="primary">argG</name>
    <name evidence="12" type="ORF">ENO77_04375</name>
</gene>
<dbReference type="InterPro" id="IPR048268">
    <property type="entry name" value="Arginosuc_syn_C"/>
</dbReference>
<dbReference type="SUPFAM" id="SSF69864">
    <property type="entry name" value="Argininosuccinate synthetase, C-terminal domain"/>
    <property type="match status" value="1"/>
</dbReference>
<dbReference type="NCBIfam" id="NF001770">
    <property type="entry name" value="PRK00509.1"/>
    <property type="match status" value="1"/>
</dbReference>
<evidence type="ECO:0000256" key="3">
    <source>
        <dbReference type="ARBA" id="ARBA00012286"/>
    </source>
</evidence>
<dbReference type="Gene3D" id="3.40.50.620">
    <property type="entry name" value="HUPs"/>
    <property type="match status" value="1"/>
</dbReference>
<keyword evidence="5 9" id="KW-0436">Ligase</keyword>
<comment type="catalytic activity">
    <reaction evidence="9">
        <text>L-citrulline + L-aspartate + ATP = 2-(N(omega)-L-arginino)succinate + AMP + diphosphate + H(+)</text>
        <dbReference type="Rhea" id="RHEA:10932"/>
        <dbReference type="ChEBI" id="CHEBI:15378"/>
        <dbReference type="ChEBI" id="CHEBI:29991"/>
        <dbReference type="ChEBI" id="CHEBI:30616"/>
        <dbReference type="ChEBI" id="CHEBI:33019"/>
        <dbReference type="ChEBI" id="CHEBI:57472"/>
        <dbReference type="ChEBI" id="CHEBI:57743"/>
        <dbReference type="ChEBI" id="CHEBI:456215"/>
        <dbReference type="EC" id="6.3.4.5"/>
    </reaction>
</comment>
<feature type="domain" description="Arginosuccinate synthase-like N-terminal" evidence="10">
    <location>
        <begin position="2"/>
        <end position="158"/>
    </location>
</feature>
<dbReference type="PROSITE" id="PS00564">
    <property type="entry name" value="ARGININOSUCCIN_SYN_1"/>
    <property type="match status" value="1"/>
</dbReference>
<dbReference type="InterPro" id="IPR018223">
    <property type="entry name" value="Arginosuc_synth_CS"/>
</dbReference>